<dbReference type="OrthoDB" id="2802411at2759"/>
<dbReference type="VEuPathDB" id="FungiDB:SI65_06611"/>
<evidence type="ECO:0000256" key="1">
    <source>
        <dbReference type="ARBA" id="ARBA00004370"/>
    </source>
</evidence>
<comment type="similarity">
    <text evidence="2">Belongs to the UPF0057 (PMP3) family.</text>
</comment>
<dbReference type="Proteomes" id="UP000094569">
    <property type="component" value="Unassembled WGS sequence"/>
</dbReference>
<keyword evidence="3 7" id="KW-0812">Transmembrane</keyword>
<dbReference type="InterPro" id="IPR000612">
    <property type="entry name" value="PMP3"/>
</dbReference>
<proteinExistence type="inferred from homology"/>
<gene>
    <name evidence="8" type="ORF">SI65_06611</name>
</gene>
<dbReference type="PANTHER" id="PTHR21659">
    <property type="entry name" value="HYDROPHOBIC PROTEIN RCI2 LOW TEMPERATURE AND SALT RESPONSIVE PROTEIN LTI6 -RELATED"/>
    <property type="match status" value="1"/>
</dbReference>
<dbReference type="STRING" id="573508.A0A1E3BA19"/>
<evidence type="ECO:0000256" key="2">
    <source>
        <dbReference type="ARBA" id="ARBA00009530"/>
    </source>
</evidence>
<keyword evidence="9" id="KW-1185">Reference proteome</keyword>
<dbReference type="GO" id="GO:0016020">
    <property type="term" value="C:membrane"/>
    <property type="evidence" value="ECO:0007669"/>
    <property type="project" value="UniProtKB-SubCell"/>
</dbReference>
<evidence type="ECO:0000256" key="4">
    <source>
        <dbReference type="ARBA" id="ARBA00022989"/>
    </source>
</evidence>
<evidence type="ECO:0000313" key="8">
    <source>
        <dbReference type="EMBL" id="ODM17823.1"/>
    </source>
</evidence>
<accession>A0A1E3BA19</accession>
<name>A0A1E3BA19_ASPCR</name>
<keyword evidence="5 7" id="KW-0472">Membrane</keyword>
<comment type="subcellular location">
    <subcellularLocation>
        <location evidence="1">Membrane</location>
    </subcellularLocation>
</comment>
<feature type="transmembrane region" description="Helical" evidence="7">
    <location>
        <begin position="33"/>
        <end position="53"/>
    </location>
</feature>
<comment type="caution">
    <text evidence="8">The sequence shown here is derived from an EMBL/GenBank/DDBJ whole genome shotgun (WGS) entry which is preliminary data.</text>
</comment>
<protein>
    <recommendedName>
        <fullName evidence="10">Plasma membrane proteolipid 3</fullName>
    </recommendedName>
</protein>
<feature type="transmembrane region" description="Helical" evidence="7">
    <location>
        <begin position="6"/>
        <end position="26"/>
    </location>
</feature>
<evidence type="ECO:0000256" key="7">
    <source>
        <dbReference type="SAM" id="Phobius"/>
    </source>
</evidence>
<evidence type="ECO:0000256" key="6">
    <source>
        <dbReference type="SAM" id="MobiDB-lite"/>
    </source>
</evidence>
<evidence type="ECO:0008006" key="10">
    <source>
        <dbReference type="Google" id="ProtNLM"/>
    </source>
</evidence>
<evidence type="ECO:0000313" key="9">
    <source>
        <dbReference type="Proteomes" id="UP000094569"/>
    </source>
</evidence>
<feature type="region of interest" description="Disordered" evidence="6">
    <location>
        <begin position="100"/>
        <end position="164"/>
    </location>
</feature>
<dbReference type="Pfam" id="PF01679">
    <property type="entry name" value="Pmp3"/>
    <property type="match status" value="1"/>
</dbReference>
<keyword evidence="4 7" id="KW-1133">Transmembrane helix</keyword>
<dbReference type="EMBL" id="JXNT01000007">
    <property type="protein sequence ID" value="ODM17823.1"/>
    <property type="molecule type" value="Genomic_DNA"/>
</dbReference>
<evidence type="ECO:0000256" key="3">
    <source>
        <dbReference type="ARBA" id="ARBA00022692"/>
    </source>
</evidence>
<dbReference type="PANTHER" id="PTHR21659:SF57">
    <property type="entry name" value="PLASMA MEMBRANE PROTEOLIPID 31"/>
    <property type="match status" value="1"/>
</dbReference>
<feature type="compositionally biased region" description="Low complexity" evidence="6">
    <location>
        <begin position="111"/>
        <end position="120"/>
    </location>
</feature>
<sequence length="164" mass="17443">MCGSDLFLGILAVFFPPVSVWIKVGVCTADSIINLALCCLGYVPGLLHAWYIIIKNPEPDDDDPNYQAIPGGSNGSRQDLEHGRVTYYYVSHEPYQNPPTVRAYGTVGGQPAAPAAKNAPAPQPYFDEPHGGGDGGQGSSEGHAHAPPTYAEAVKGDYKVQTQD</sequence>
<dbReference type="AlphaFoldDB" id="A0A1E3BA19"/>
<evidence type="ECO:0000256" key="5">
    <source>
        <dbReference type="ARBA" id="ARBA00023136"/>
    </source>
</evidence>
<reference evidence="8 9" key="1">
    <citation type="journal article" date="2016" name="BMC Genomics">
        <title>Comparative genomic and transcriptomic analyses of the Fuzhuan brick tea-fermentation fungus Aspergillus cristatus.</title>
        <authorList>
            <person name="Ge Y."/>
            <person name="Wang Y."/>
            <person name="Liu Y."/>
            <person name="Tan Y."/>
            <person name="Ren X."/>
            <person name="Zhang X."/>
            <person name="Hyde K.D."/>
            <person name="Liu Y."/>
            <person name="Liu Z."/>
        </authorList>
    </citation>
    <scope>NUCLEOTIDE SEQUENCE [LARGE SCALE GENOMIC DNA]</scope>
    <source>
        <strain evidence="8 9">GZAAS20.1005</strain>
    </source>
</reference>
<organism evidence="8 9">
    <name type="scientific">Aspergillus cristatus</name>
    <name type="common">Chinese Fuzhuan brick tea-fermentation fungus</name>
    <name type="synonym">Eurotium cristatum</name>
    <dbReference type="NCBI Taxonomy" id="573508"/>
    <lineage>
        <taxon>Eukaryota</taxon>
        <taxon>Fungi</taxon>
        <taxon>Dikarya</taxon>
        <taxon>Ascomycota</taxon>
        <taxon>Pezizomycotina</taxon>
        <taxon>Eurotiomycetes</taxon>
        <taxon>Eurotiomycetidae</taxon>
        <taxon>Eurotiales</taxon>
        <taxon>Aspergillaceae</taxon>
        <taxon>Aspergillus</taxon>
        <taxon>Aspergillus subgen. Aspergillus</taxon>
    </lineage>
</organism>